<gene>
    <name evidence="5" type="primary">cbiD</name>
    <name evidence="6" type="ORF">PYTT_2516</name>
</gene>
<name>A0A1H6MGU1_9BACT</name>
<dbReference type="RefSeq" id="WP_067775079.1">
    <property type="nucleotide sequence ID" value="NZ_LIGX01000020.1"/>
</dbReference>
<comment type="function">
    <text evidence="5">Catalyzes the methylation of C-1 in cobalt-precorrin-5B to form cobalt-precorrin-6A.</text>
</comment>
<evidence type="ECO:0000256" key="5">
    <source>
        <dbReference type="HAMAP-Rule" id="MF_00787"/>
    </source>
</evidence>
<dbReference type="STRING" id="1679444.PYTT_2516"/>
<dbReference type="InterPro" id="IPR036074">
    <property type="entry name" value="CbiD_sf"/>
</dbReference>
<keyword evidence="3 5" id="KW-0808">Transferase</keyword>
<dbReference type="Pfam" id="PF01888">
    <property type="entry name" value="CbiD"/>
    <property type="match status" value="1"/>
</dbReference>
<dbReference type="InterPro" id="IPR002748">
    <property type="entry name" value="CbiD"/>
</dbReference>
<comment type="catalytic activity">
    <reaction evidence="5">
        <text>Co-precorrin-5B + S-adenosyl-L-methionine = Co-precorrin-6A + S-adenosyl-L-homocysteine</text>
        <dbReference type="Rhea" id="RHEA:26285"/>
        <dbReference type="ChEBI" id="CHEBI:57856"/>
        <dbReference type="ChEBI" id="CHEBI:59789"/>
        <dbReference type="ChEBI" id="CHEBI:60063"/>
        <dbReference type="ChEBI" id="CHEBI:60064"/>
        <dbReference type="EC" id="2.1.1.195"/>
    </reaction>
</comment>
<evidence type="ECO:0000313" key="7">
    <source>
        <dbReference type="Proteomes" id="UP000176204"/>
    </source>
</evidence>
<protein>
    <recommendedName>
        <fullName evidence="5">Cobalt-precorrin-5B C(1)-methyltransferase</fullName>
        <ecNumber evidence="5">2.1.1.195</ecNumber>
    </recommendedName>
    <alternativeName>
        <fullName evidence="5">Cobalt-precorrin-6A synthase</fullName>
    </alternativeName>
</protein>
<sequence length="380" mass="40294">MPAASGQPLRYGYSTGACAAAAISAAWQALEDGLTRTASALSYPLLFPDGLRRTLPLASWQPGIASIVKDGGDDPDCTHGALIRATVRPAAPHEAEPHDYLLSIGSGSLILRASGGIGLCTLPGLDCEQNRWAINAGPRRMIADNLRAAGYSCGCILAELSIERGEELAAKTLNSRLGIVGGLSVLGTTGVVRPFSHEAYIATIRICTRSAALRGADTVVYCTGGRTQTAAQARLPHLPPENFTCIGDFIADSLAAAEQSGIRTAVVACMPGKLCKYAAGYANTHAHRKEQDMQLFLATLRRHHRTTAEQERAILSCASVRQALACVSLQDRLPLLADFCEQASACFALHAPALRTRLLVFDFDGTFLLEHPAPAEPCHP</sequence>
<dbReference type="Proteomes" id="UP000176204">
    <property type="component" value="Chromosome I"/>
</dbReference>
<keyword evidence="7" id="KW-1185">Reference proteome</keyword>
<dbReference type="PANTHER" id="PTHR35863">
    <property type="entry name" value="COBALT-PRECORRIN-5B C(1)-METHYLTRANSFERASE"/>
    <property type="match status" value="1"/>
</dbReference>
<dbReference type="GO" id="GO:0032259">
    <property type="term" value="P:methylation"/>
    <property type="evidence" value="ECO:0007669"/>
    <property type="project" value="UniProtKB-KW"/>
</dbReference>
<dbReference type="UniPathway" id="UPA00148">
    <property type="reaction ID" value="UER00227"/>
</dbReference>
<dbReference type="SUPFAM" id="SSF111342">
    <property type="entry name" value="CbiD-like"/>
    <property type="match status" value="1"/>
</dbReference>
<dbReference type="Gene3D" id="3.30.2110.10">
    <property type="entry name" value="CbiD-like"/>
    <property type="match status" value="1"/>
</dbReference>
<reference evidence="7" key="1">
    <citation type="submission" date="2016-09" db="EMBL/GenBank/DDBJ databases">
        <authorList>
            <person name="Koehorst J."/>
        </authorList>
    </citation>
    <scope>NUCLEOTIDE SEQUENCE [LARGE SCALE GENOMIC DNA]</scope>
</reference>
<accession>A0A1H6MGU1</accession>
<dbReference type="NCBIfam" id="TIGR00312">
    <property type="entry name" value="cbiD"/>
    <property type="match status" value="1"/>
</dbReference>
<dbReference type="AlphaFoldDB" id="A0A1H6MGU1"/>
<keyword evidence="2 5" id="KW-0489">Methyltransferase</keyword>
<comment type="similarity">
    <text evidence="5">Belongs to the CbiD family.</text>
</comment>
<evidence type="ECO:0000256" key="4">
    <source>
        <dbReference type="ARBA" id="ARBA00022691"/>
    </source>
</evidence>
<dbReference type="GO" id="GO:0043780">
    <property type="term" value="F:cobalt-precorrin-5B C1-methyltransferase activity"/>
    <property type="evidence" value="ECO:0007669"/>
    <property type="project" value="RHEA"/>
</dbReference>
<evidence type="ECO:0000256" key="2">
    <source>
        <dbReference type="ARBA" id="ARBA00022603"/>
    </source>
</evidence>
<dbReference type="KEGG" id="agl:PYTT_2516"/>
<organism evidence="6 7">
    <name type="scientific">Akkermansia glycaniphila</name>
    <dbReference type="NCBI Taxonomy" id="1679444"/>
    <lineage>
        <taxon>Bacteria</taxon>
        <taxon>Pseudomonadati</taxon>
        <taxon>Verrucomicrobiota</taxon>
        <taxon>Verrucomicrobiia</taxon>
        <taxon>Verrucomicrobiales</taxon>
        <taxon>Akkermansiaceae</taxon>
        <taxon>Akkermansia</taxon>
    </lineage>
</organism>
<comment type="pathway">
    <text evidence="5">Cofactor biosynthesis; adenosylcobalamin biosynthesis; cob(II)yrinate a,c-diamide from sirohydrochlorin (anaerobic route): step 6/10.</text>
</comment>
<evidence type="ECO:0000313" key="6">
    <source>
        <dbReference type="EMBL" id="SEI00823.1"/>
    </source>
</evidence>
<evidence type="ECO:0000256" key="3">
    <source>
        <dbReference type="ARBA" id="ARBA00022679"/>
    </source>
</evidence>
<keyword evidence="1 5" id="KW-0169">Cobalamin biosynthesis</keyword>
<evidence type="ECO:0000256" key="1">
    <source>
        <dbReference type="ARBA" id="ARBA00022573"/>
    </source>
</evidence>
<dbReference type="OrthoDB" id="6439987at2"/>
<dbReference type="PANTHER" id="PTHR35863:SF1">
    <property type="entry name" value="COBALT-PRECORRIN-5B C(1)-METHYLTRANSFERASE"/>
    <property type="match status" value="1"/>
</dbReference>
<dbReference type="GO" id="GO:0019251">
    <property type="term" value="P:anaerobic cobalamin biosynthetic process"/>
    <property type="evidence" value="ECO:0007669"/>
    <property type="project" value="UniProtKB-UniRule"/>
</dbReference>
<keyword evidence="4 5" id="KW-0949">S-adenosyl-L-methionine</keyword>
<dbReference type="EMBL" id="LT629973">
    <property type="protein sequence ID" value="SEI00823.1"/>
    <property type="molecule type" value="Genomic_DNA"/>
</dbReference>
<dbReference type="PIRSF" id="PIRSF026782">
    <property type="entry name" value="CbiD"/>
    <property type="match status" value="1"/>
</dbReference>
<dbReference type="HAMAP" id="MF_00787">
    <property type="entry name" value="CbiD"/>
    <property type="match status" value="1"/>
</dbReference>
<proteinExistence type="inferred from homology"/>
<dbReference type="EC" id="2.1.1.195" evidence="5"/>